<dbReference type="EMBL" id="ADBL01001749">
    <property type="status" value="NOT_ANNOTATED_CDS"/>
    <property type="molecule type" value="Genomic_DNA"/>
</dbReference>
<dbReference type="STRING" id="644358.A0A0C4E449"/>
<protein>
    <submittedName>
        <fullName evidence="1 2">Uncharacterized protein</fullName>
    </submittedName>
</protein>
<dbReference type="AlphaFoldDB" id="A0A0C4E449"/>
<dbReference type="EMBL" id="GL876971">
    <property type="protein sequence ID" value="KLU88250.1"/>
    <property type="molecule type" value="Genomic_DNA"/>
</dbReference>
<dbReference type="Proteomes" id="UP000011715">
    <property type="component" value="Unassembled WGS sequence"/>
</dbReference>
<sequence>MATPEHSAPENLKKRIKESYDAIAPTYNAWTKDRWPIRLEFVDKLISLLDIPSSTAGDGDAIAILELGAGAGLPATARLLASSPRPPAAKASSSGSRAYRSGRVGVPVGRFDWWTRHLEAGVPSCWQQEDGTAKRQAAIFGWRQIMNVAGPIQSAREVA</sequence>
<dbReference type="EMBL" id="ADBL01001750">
    <property type="status" value="NOT_ANNOTATED_CDS"/>
    <property type="molecule type" value="Genomic_DNA"/>
</dbReference>
<dbReference type="VEuPathDB" id="FungiDB:MAPG_07237"/>
<name>A0A0C4E449_MAGP6</name>
<accession>A0A0C4E449</accession>
<evidence type="ECO:0000313" key="1">
    <source>
        <dbReference type="EMBL" id="KLU88250.1"/>
    </source>
</evidence>
<reference evidence="3" key="1">
    <citation type="submission" date="2010-05" db="EMBL/GenBank/DDBJ databases">
        <title>The genome sequence of Magnaporthe poae strain ATCC 64411.</title>
        <authorList>
            <person name="Ma L.-J."/>
            <person name="Dead R."/>
            <person name="Young S."/>
            <person name="Zeng Q."/>
            <person name="Koehrsen M."/>
            <person name="Alvarado L."/>
            <person name="Berlin A."/>
            <person name="Chapman S.B."/>
            <person name="Chen Z."/>
            <person name="Freedman E."/>
            <person name="Gellesch M."/>
            <person name="Goldberg J."/>
            <person name="Griggs A."/>
            <person name="Gujja S."/>
            <person name="Heilman E.R."/>
            <person name="Heiman D."/>
            <person name="Hepburn T."/>
            <person name="Howarth C."/>
            <person name="Jen D."/>
            <person name="Larson L."/>
            <person name="Mehta T."/>
            <person name="Neiman D."/>
            <person name="Pearson M."/>
            <person name="Roberts A."/>
            <person name="Saif S."/>
            <person name="Shea T."/>
            <person name="Shenoy N."/>
            <person name="Sisk P."/>
            <person name="Stolte C."/>
            <person name="Sykes S."/>
            <person name="Walk T."/>
            <person name="White J."/>
            <person name="Yandava C."/>
            <person name="Haas B."/>
            <person name="Nusbaum C."/>
            <person name="Birren B."/>
        </authorList>
    </citation>
    <scope>NUCLEOTIDE SEQUENCE [LARGE SCALE GENOMIC DNA]</scope>
    <source>
        <strain evidence="3">ATCC 64411 / 73-15</strain>
    </source>
</reference>
<reference evidence="1" key="2">
    <citation type="submission" date="2010-05" db="EMBL/GenBank/DDBJ databases">
        <title>The Genome Sequence of Magnaporthe poae strain ATCC 64411.</title>
        <authorList>
            <consortium name="The Broad Institute Genome Sequencing Platform"/>
            <consortium name="Broad Institute Genome Sequencing Center for Infectious Disease"/>
            <person name="Ma L.-J."/>
            <person name="Dead R."/>
            <person name="Young S."/>
            <person name="Zeng Q."/>
            <person name="Koehrsen M."/>
            <person name="Alvarado L."/>
            <person name="Berlin A."/>
            <person name="Chapman S.B."/>
            <person name="Chen Z."/>
            <person name="Freedman E."/>
            <person name="Gellesch M."/>
            <person name="Goldberg J."/>
            <person name="Griggs A."/>
            <person name="Gujja S."/>
            <person name="Heilman E.R."/>
            <person name="Heiman D."/>
            <person name="Hepburn T."/>
            <person name="Howarth C."/>
            <person name="Jen D."/>
            <person name="Larson L."/>
            <person name="Mehta T."/>
            <person name="Neiman D."/>
            <person name="Pearson M."/>
            <person name="Roberts A."/>
            <person name="Saif S."/>
            <person name="Shea T."/>
            <person name="Shenoy N."/>
            <person name="Sisk P."/>
            <person name="Stolte C."/>
            <person name="Sykes S."/>
            <person name="Walk T."/>
            <person name="White J."/>
            <person name="Yandava C."/>
            <person name="Haas B."/>
            <person name="Nusbaum C."/>
            <person name="Birren B."/>
        </authorList>
    </citation>
    <scope>NUCLEOTIDE SEQUENCE</scope>
    <source>
        <strain evidence="1">ATCC 64411</strain>
    </source>
</reference>
<reference evidence="2" key="4">
    <citation type="journal article" date="2015" name="G3 (Bethesda)">
        <title>Genome sequences of three phytopathogenic species of the Magnaporthaceae family of fungi.</title>
        <authorList>
            <person name="Okagaki L.H."/>
            <person name="Nunes C.C."/>
            <person name="Sailsbery J."/>
            <person name="Clay B."/>
            <person name="Brown D."/>
            <person name="John T."/>
            <person name="Oh Y."/>
            <person name="Young N."/>
            <person name="Fitzgerald M."/>
            <person name="Haas B.J."/>
            <person name="Zeng Q."/>
            <person name="Young S."/>
            <person name="Adiconis X."/>
            <person name="Fan L."/>
            <person name="Levin J.Z."/>
            <person name="Mitchell T.K."/>
            <person name="Okubara P.A."/>
            <person name="Farman M.L."/>
            <person name="Kohn L.M."/>
            <person name="Birren B."/>
            <person name="Ma L.-J."/>
            <person name="Dean R.A."/>
        </authorList>
    </citation>
    <scope>NUCLEOTIDE SEQUENCE</scope>
    <source>
        <strain evidence="2">ATCC 64411 / 73-15</strain>
    </source>
</reference>
<organism evidence="2 3">
    <name type="scientific">Magnaporthiopsis poae (strain ATCC 64411 / 73-15)</name>
    <name type="common">Kentucky bluegrass fungus</name>
    <name type="synonym">Magnaporthe poae</name>
    <dbReference type="NCBI Taxonomy" id="644358"/>
    <lineage>
        <taxon>Eukaryota</taxon>
        <taxon>Fungi</taxon>
        <taxon>Dikarya</taxon>
        <taxon>Ascomycota</taxon>
        <taxon>Pezizomycotina</taxon>
        <taxon>Sordariomycetes</taxon>
        <taxon>Sordariomycetidae</taxon>
        <taxon>Magnaporthales</taxon>
        <taxon>Magnaporthaceae</taxon>
        <taxon>Magnaporthiopsis</taxon>
    </lineage>
</organism>
<reference evidence="2" key="5">
    <citation type="submission" date="2015-06" db="UniProtKB">
        <authorList>
            <consortium name="EnsemblFungi"/>
        </authorList>
    </citation>
    <scope>IDENTIFICATION</scope>
    <source>
        <strain evidence="2">ATCC 64411</strain>
    </source>
</reference>
<evidence type="ECO:0000313" key="3">
    <source>
        <dbReference type="Proteomes" id="UP000011715"/>
    </source>
</evidence>
<gene>
    <name evidence="1" type="ORF">MAPG_07237</name>
</gene>
<keyword evidence="3" id="KW-1185">Reference proteome</keyword>
<proteinExistence type="predicted"/>
<reference evidence="1" key="3">
    <citation type="submission" date="2011-03" db="EMBL/GenBank/DDBJ databases">
        <title>Annotation of Magnaporthe poae ATCC 64411.</title>
        <authorList>
            <person name="Ma L.-J."/>
            <person name="Dead R."/>
            <person name="Young S.K."/>
            <person name="Zeng Q."/>
            <person name="Gargeya S."/>
            <person name="Fitzgerald M."/>
            <person name="Haas B."/>
            <person name="Abouelleil A."/>
            <person name="Alvarado L."/>
            <person name="Arachchi H.M."/>
            <person name="Berlin A."/>
            <person name="Brown A."/>
            <person name="Chapman S.B."/>
            <person name="Chen Z."/>
            <person name="Dunbar C."/>
            <person name="Freedman E."/>
            <person name="Gearin G."/>
            <person name="Gellesch M."/>
            <person name="Goldberg J."/>
            <person name="Griggs A."/>
            <person name="Gujja S."/>
            <person name="Heiman D."/>
            <person name="Howarth C."/>
            <person name="Larson L."/>
            <person name="Lui A."/>
            <person name="MacDonald P.J.P."/>
            <person name="Mehta T."/>
            <person name="Montmayeur A."/>
            <person name="Murphy C."/>
            <person name="Neiman D."/>
            <person name="Pearson M."/>
            <person name="Priest M."/>
            <person name="Roberts A."/>
            <person name="Saif S."/>
            <person name="Shea T."/>
            <person name="Shenoy N."/>
            <person name="Sisk P."/>
            <person name="Stolte C."/>
            <person name="Sykes S."/>
            <person name="Yandava C."/>
            <person name="Wortman J."/>
            <person name="Nusbaum C."/>
            <person name="Birren B."/>
        </authorList>
    </citation>
    <scope>NUCLEOTIDE SEQUENCE</scope>
    <source>
        <strain evidence="1">ATCC 64411</strain>
    </source>
</reference>
<dbReference type="EnsemblFungi" id="MAPG_07237T0">
    <property type="protein sequence ID" value="MAPG_07237T0"/>
    <property type="gene ID" value="MAPG_07237"/>
</dbReference>
<evidence type="ECO:0000313" key="2">
    <source>
        <dbReference type="EnsemblFungi" id="MAPG_07237T0"/>
    </source>
</evidence>
<dbReference type="OrthoDB" id="10004862at2759"/>
<dbReference type="eggNOG" id="ENOG502RKKP">
    <property type="taxonomic scope" value="Eukaryota"/>
</dbReference>